<gene>
    <name evidence="2" type="ORF">AAIG11_11165</name>
</gene>
<sequence length="128" mass="14186">MKGWIKIILIVAVLAAVTFPFVNRGILYYQYQQQIEAISIQDIDLTKLEDGVYTGTYDVGLIHAEVTVVIIDEAIHDIQLIHEHDRGQRAEGIISDVLHAQSLDVDMVTGATDSSRVILKAIEVALSE</sequence>
<protein>
    <submittedName>
        <fullName evidence="2">FMN-binding protein</fullName>
    </submittedName>
</protein>
<evidence type="ECO:0000313" key="2">
    <source>
        <dbReference type="EMBL" id="MEN1761039.1"/>
    </source>
</evidence>
<dbReference type="SMART" id="SM00900">
    <property type="entry name" value="FMN_bind"/>
    <property type="match status" value="1"/>
</dbReference>
<dbReference type="RefSeq" id="WP_343186357.1">
    <property type="nucleotide sequence ID" value="NZ_JBCITM010000011.1"/>
</dbReference>
<comment type="caution">
    <text evidence="2">The sequence shown here is derived from an EMBL/GenBank/DDBJ whole genome shotgun (WGS) entry which is preliminary data.</text>
</comment>
<dbReference type="Gene3D" id="3.90.1010.20">
    <property type="match status" value="1"/>
</dbReference>
<organism evidence="2 3">
    <name type="scientific">Anoxynatronum sibiricum</name>
    <dbReference type="NCBI Taxonomy" id="210623"/>
    <lineage>
        <taxon>Bacteria</taxon>
        <taxon>Bacillati</taxon>
        <taxon>Bacillota</taxon>
        <taxon>Clostridia</taxon>
        <taxon>Eubacteriales</taxon>
        <taxon>Clostridiaceae</taxon>
        <taxon>Anoxynatronum</taxon>
    </lineage>
</organism>
<dbReference type="InterPro" id="IPR007329">
    <property type="entry name" value="FMN-bd"/>
</dbReference>
<keyword evidence="3" id="KW-1185">Reference proteome</keyword>
<reference evidence="2 3" key="1">
    <citation type="submission" date="2024-04" db="EMBL/GenBank/DDBJ databases">
        <title>Genome sequencing and metabolic network reconstruction of aminoacids and betaine degradation by Anoxynatronum sibiricum.</title>
        <authorList>
            <person name="Detkova E.N."/>
            <person name="Boltjanskaja Y.V."/>
            <person name="Mardanov A.V."/>
            <person name="Kevbrin V."/>
        </authorList>
    </citation>
    <scope>NUCLEOTIDE SEQUENCE [LARGE SCALE GENOMIC DNA]</scope>
    <source>
        <strain evidence="2 3">Z-7981</strain>
    </source>
</reference>
<proteinExistence type="predicted"/>
<dbReference type="Proteomes" id="UP001407405">
    <property type="component" value="Unassembled WGS sequence"/>
</dbReference>
<evidence type="ECO:0000313" key="3">
    <source>
        <dbReference type="Proteomes" id="UP001407405"/>
    </source>
</evidence>
<evidence type="ECO:0000259" key="1">
    <source>
        <dbReference type="SMART" id="SM00900"/>
    </source>
</evidence>
<dbReference type="EMBL" id="JBCITM010000011">
    <property type="protein sequence ID" value="MEN1761039.1"/>
    <property type="molecule type" value="Genomic_DNA"/>
</dbReference>
<feature type="domain" description="FMN-binding" evidence="1">
    <location>
        <begin position="60"/>
        <end position="128"/>
    </location>
</feature>
<dbReference type="Pfam" id="PF04205">
    <property type="entry name" value="FMN_bind"/>
    <property type="match status" value="1"/>
</dbReference>
<name>A0ABU9VVB1_9CLOT</name>
<accession>A0ABU9VVB1</accession>